<dbReference type="Proteomes" id="UP000790709">
    <property type="component" value="Unassembled WGS sequence"/>
</dbReference>
<name>A0ACB8BR44_9AGAM</name>
<comment type="caution">
    <text evidence="1">The sequence shown here is derived from an EMBL/GenBank/DDBJ whole genome shotgun (WGS) entry which is preliminary data.</text>
</comment>
<organism evidence="1 2">
    <name type="scientific">Leucogyrophana mollusca</name>
    <dbReference type="NCBI Taxonomy" id="85980"/>
    <lineage>
        <taxon>Eukaryota</taxon>
        <taxon>Fungi</taxon>
        <taxon>Dikarya</taxon>
        <taxon>Basidiomycota</taxon>
        <taxon>Agaricomycotina</taxon>
        <taxon>Agaricomycetes</taxon>
        <taxon>Agaricomycetidae</taxon>
        <taxon>Boletales</taxon>
        <taxon>Boletales incertae sedis</taxon>
        <taxon>Leucogyrophana</taxon>
    </lineage>
</organism>
<sequence>MDLQKKYSLTSPSKPRAQPKVQWLEFSPNSIAPARYKVRSHDNQQSLYASNKPNHYFHLFYLPFRTLSLIYSDRNSIIMVAGPFTSRSSLFNHPLVCLGRTGLSNRSFALILSSKSTTSGNFSWWSQPVQSPPRLDFSGMRRGCCSQGLP</sequence>
<evidence type="ECO:0000313" key="2">
    <source>
        <dbReference type="Proteomes" id="UP000790709"/>
    </source>
</evidence>
<proteinExistence type="predicted"/>
<keyword evidence="2" id="KW-1185">Reference proteome</keyword>
<evidence type="ECO:0000313" key="1">
    <source>
        <dbReference type="EMBL" id="KAH7928416.1"/>
    </source>
</evidence>
<dbReference type="EMBL" id="MU266353">
    <property type="protein sequence ID" value="KAH7928416.1"/>
    <property type="molecule type" value="Genomic_DNA"/>
</dbReference>
<gene>
    <name evidence="1" type="ORF">BV22DRAFT_206066</name>
</gene>
<accession>A0ACB8BR44</accession>
<protein>
    <submittedName>
        <fullName evidence="1">Uncharacterized protein</fullName>
    </submittedName>
</protein>
<reference evidence="1" key="1">
    <citation type="journal article" date="2021" name="New Phytol.">
        <title>Evolutionary innovations through gain and loss of genes in the ectomycorrhizal Boletales.</title>
        <authorList>
            <person name="Wu G."/>
            <person name="Miyauchi S."/>
            <person name="Morin E."/>
            <person name="Kuo A."/>
            <person name="Drula E."/>
            <person name="Varga T."/>
            <person name="Kohler A."/>
            <person name="Feng B."/>
            <person name="Cao Y."/>
            <person name="Lipzen A."/>
            <person name="Daum C."/>
            <person name="Hundley H."/>
            <person name="Pangilinan J."/>
            <person name="Johnson J."/>
            <person name="Barry K."/>
            <person name="LaButti K."/>
            <person name="Ng V."/>
            <person name="Ahrendt S."/>
            <person name="Min B."/>
            <person name="Choi I.G."/>
            <person name="Park H."/>
            <person name="Plett J.M."/>
            <person name="Magnuson J."/>
            <person name="Spatafora J.W."/>
            <person name="Nagy L.G."/>
            <person name="Henrissat B."/>
            <person name="Grigoriev I.V."/>
            <person name="Yang Z.L."/>
            <person name="Xu J."/>
            <person name="Martin F.M."/>
        </authorList>
    </citation>
    <scope>NUCLEOTIDE SEQUENCE</scope>
    <source>
        <strain evidence="1">KUC20120723A-06</strain>
    </source>
</reference>